<keyword evidence="5" id="KW-0732">Signal</keyword>
<evidence type="ECO:0000256" key="1">
    <source>
        <dbReference type="ARBA" id="ARBA00022670"/>
    </source>
</evidence>
<keyword evidence="8" id="KW-1185">Reference proteome</keyword>
<reference evidence="7 8" key="1">
    <citation type="journal article" date="2007" name="Nat. Biotechnol.">
        <title>Complete genome sequence of the myxobacterium Sorangium cellulosum.</title>
        <authorList>
            <person name="Schneiker S."/>
            <person name="Perlova O."/>
            <person name="Kaiser O."/>
            <person name="Gerth K."/>
            <person name="Alici A."/>
            <person name="Altmeyer M.O."/>
            <person name="Bartels D."/>
            <person name="Bekel T."/>
            <person name="Beyer S."/>
            <person name="Bode E."/>
            <person name="Bode H.B."/>
            <person name="Bolten C.J."/>
            <person name="Choudhuri J.V."/>
            <person name="Doss S."/>
            <person name="Elnakady Y.A."/>
            <person name="Frank B."/>
            <person name="Gaigalat L."/>
            <person name="Goesmann A."/>
            <person name="Groeger C."/>
            <person name="Gross F."/>
            <person name="Jelsbak L."/>
            <person name="Jelsbak L."/>
            <person name="Kalinowski J."/>
            <person name="Kegler C."/>
            <person name="Knauber T."/>
            <person name="Konietzny S."/>
            <person name="Kopp M."/>
            <person name="Krause L."/>
            <person name="Krug D."/>
            <person name="Linke B."/>
            <person name="Mahmud T."/>
            <person name="Martinez-Arias R."/>
            <person name="McHardy A.C."/>
            <person name="Merai M."/>
            <person name="Meyer F."/>
            <person name="Mormann S."/>
            <person name="Munoz-Dorado J."/>
            <person name="Perez J."/>
            <person name="Pradella S."/>
            <person name="Rachid S."/>
            <person name="Raddatz G."/>
            <person name="Rosenau F."/>
            <person name="Rueckert C."/>
            <person name="Sasse F."/>
            <person name="Scharfe M."/>
            <person name="Schuster S.C."/>
            <person name="Suen G."/>
            <person name="Treuner-Lange A."/>
            <person name="Velicer G.J."/>
            <person name="Vorholter F.-J."/>
            <person name="Weissman K.J."/>
            <person name="Welch R.D."/>
            <person name="Wenzel S.C."/>
            <person name="Whitworth D.E."/>
            <person name="Wilhelm S."/>
            <person name="Wittmann C."/>
            <person name="Bloecker H."/>
            <person name="Puehler A."/>
            <person name="Mueller R."/>
        </authorList>
    </citation>
    <scope>NUCLEOTIDE SEQUENCE [LARGE SCALE GENOMIC DNA]</scope>
    <source>
        <strain evidence="8">So ce56</strain>
    </source>
</reference>
<evidence type="ECO:0000256" key="2">
    <source>
        <dbReference type="ARBA" id="ARBA00022723"/>
    </source>
</evidence>
<feature type="domain" description="Peptidase metallopeptidase" evidence="6">
    <location>
        <begin position="94"/>
        <end position="242"/>
    </location>
</feature>
<evidence type="ECO:0000256" key="5">
    <source>
        <dbReference type="SAM" id="SignalP"/>
    </source>
</evidence>
<dbReference type="InterPro" id="IPR024079">
    <property type="entry name" value="MetalloPept_cat_dom_sf"/>
</dbReference>
<dbReference type="GO" id="GO:0031012">
    <property type="term" value="C:extracellular matrix"/>
    <property type="evidence" value="ECO:0007669"/>
    <property type="project" value="InterPro"/>
</dbReference>
<dbReference type="GO" id="GO:0008270">
    <property type="term" value="F:zinc ion binding"/>
    <property type="evidence" value="ECO:0007669"/>
    <property type="project" value="InterPro"/>
</dbReference>
<dbReference type="SUPFAM" id="SSF55486">
    <property type="entry name" value="Metalloproteases ('zincins'), catalytic domain"/>
    <property type="match status" value="1"/>
</dbReference>
<dbReference type="KEGG" id="scl:sce5343"/>
<dbReference type="Pfam" id="PF00413">
    <property type="entry name" value="Peptidase_M10"/>
    <property type="match status" value="1"/>
</dbReference>
<keyword evidence="3" id="KW-0378">Hydrolase</keyword>
<dbReference type="GO" id="GO:0006508">
    <property type="term" value="P:proteolysis"/>
    <property type="evidence" value="ECO:0007669"/>
    <property type="project" value="UniProtKB-KW"/>
</dbReference>
<dbReference type="InterPro" id="IPR006026">
    <property type="entry name" value="Peptidase_Metallo"/>
</dbReference>
<dbReference type="Proteomes" id="UP000002139">
    <property type="component" value="Chromosome"/>
</dbReference>
<dbReference type="SMART" id="SM00235">
    <property type="entry name" value="ZnMc"/>
    <property type="match status" value="1"/>
</dbReference>
<protein>
    <recommendedName>
        <fullName evidence="6">Peptidase metallopeptidase domain-containing protein</fullName>
    </recommendedName>
</protein>
<dbReference type="BioCyc" id="SCEL448385:SCE_RS27420-MONOMER"/>
<gene>
    <name evidence="7" type="ordered locus">sce5343</name>
</gene>
<keyword evidence="4" id="KW-0862">Zinc</keyword>
<name>A9FXE4_SORC5</name>
<keyword evidence="1" id="KW-0645">Protease</keyword>
<evidence type="ECO:0000313" key="7">
    <source>
        <dbReference type="EMBL" id="CAN95506.1"/>
    </source>
</evidence>
<evidence type="ECO:0000259" key="6">
    <source>
        <dbReference type="SMART" id="SM00235"/>
    </source>
</evidence>
<dbReference type="Gene3D" id="3.40.390.10">
    <property type="entry name" value="Collagenase (Catalytic Domain)"/>
    <property type="match status" value="1"/>
</dbReference>
<evidence type="ECO:0000313" key="8">
    <source>
        <dbReference type="Proteomes" id="UP000002139"/>
    </source>
</evidence>
<dbReference type="HOGENOM" id="CLU_073010_0_0_7"/>
<keyword evidence="2" id="KW-0479">Metal-binding</keyword>
<dbReference type="GO" id="GO:0004222">
    <property type="term" value="F:metalloendopeptidase activity"/>
    <property type="evidence" value="ECO:0007669"/>
    <property type="project" value="InterPro"/>
</dbReference>
<dbReference type="STRING" id="448385.sce5343"/>
<dbReference type="CDD" id="cd04279">
    <property type="entry name" value="ZnMc_MMP_like_1"/>
    <property type="match status" value="1"/>
</dbReference>
<evidence type="ECO:0000256" key="3">
    <source>
        <dbReference type="ARBA" id="ARBA00022801"/>
    </source>
</evidence>
<dbReference type="EMBL" id="AM746676">
    <property type="protein sequence ID" value="CAN95506.1"/>
    <property type="molecule type" value="Genomic_DNA"/>
</dbReference>
<organism evidence="7 8">
    <name type="scientific">Sorangium cellulosum (strain So ce56)</name>
    <name type="common">Polyangium cellulosum (strain So ce56)</name>
    <dbReference type="NCBI Taxonomy" id="448385"/>
    <lineage>
        <taxon>Bacteria</taxon>
        <taxon>Pseudomonadati</taxon>
        <taxon>Myxococcota</taxon>
        <taxon>Polyangia</taxon>
        <taxon>Polyangiales</taxon>
        <taxon>Polyangiaceae</taxon>
        <taxon>Sorangium</taxon>
    </lineage>
</organism>
<feature type="signal peptide" evidence="5">
    <location>
        <begin position="1"/>
        <end position="23"/>
    </location>
</feature>
<feature type="chain" id="PRO_5002738602" description="Peptidase metallopeptidase domain-containing protein" evidence="5">
    <location>
        <begin position="24"/>
        <end position="276"/>
    </location>
</feature>
<sequence>MMSHLSTKSLGLLVLSLASVGCAAGAPGGEEISEQVGDTEVSFDEFEARTYREPESGIYIVDGDIPVEGLDGLERFYERHVQRGALIVAQSRGRDVRWSDREKRNLSYCVSEAFGDDHGAVVSAMESAAAAWEEVAGVRFVHSADQDDACDARNNRVVFDVRPVEGQPYYARAFFPDSARRARNLLIDSTALGPLDLWTLTGVLRHELGHALGFRHEHTRPEAGACFEDAGWRALTPYDAGSVMHYPWCNGTNWGDLDLTERDARGAAALYGPPCR</sequence>
<proteinExistence type="predicted"/>
<dbReference type="eggNOG" id="COG1520">
    <property type="taxonomic scope" value="Bacteria"/>
</dbReference>
<accession>A9FXE4</accession>
<dbReference type="AlphaFoldDB" id="A9FXE4"/>
<evidence type="ECO:0000256" key="4">
    <source>
        <dbReference type="ARBA" id="ARBA00022833"/>
    </source>
</evidence>
<dbReference type="InterPro" id="IPR001818">
    <property type="entry name" value="Pept_M10_metallopeptidase"/>
</dbReference>